<dbReference type="EMBL" id="AMZH03000097">
    <property type="protein sequence ID" value="RRT85549.1"/>
    <property type="molecule type" value="Genomic_DNA"/>
</dbReference>
<feature type="non-terminal residue" evidence="1">
    <location>
        <position position="1"/>
    </location>
</feature>
<evidence type="ECO:0000313" key="2">
    <source>
        <dbReference type="Proteomes" id="UP000287651"/>
    </source>
</evidence>
<sequence>TLCKVACKVEFRSVFHAPSRKFKILAIPNVLANRKSCEHGFMKKRDGHKLCTKSSFNRFFVYPSQKFKILVIPNVLAHARKFTILAIPNVLAHGRSYKHGFTKKYDGHKLCAKSRAESSIDRFFVHHLKN</sequence>
<evidence type="ECO:0000313" key="1">
    <source>
        <dbReference type="EMBL" id="RRT85549.1"/>
    </source>
</evidence>
<name>A0A427BAQ0_ENSVE</name>
<comment type="caution">
    <text evidence="1">The sequence shown here is derived from an EMBL/GenBank/DDBJ whole genome shotgun (WGS) entry which is preliminary data.</text>
</comment>
<reference evidence="1 2" key="1">
    <citation type="journal article" date="2014" name="Agronomy (Basel)">
        <title>A Draft Genome Sequence for Ensete ventricosum, the Drought-Tolerant Tree Against Hunger.</title>
        <authorList>
            <person name="Harrison J."/>
            <person name="Moore K.A."/>
            <person name="Paszkiewicz K."/>
            <person name="Jones T."/>
            <person name="Grant M."/>
            <person name="Ambacheew D."/>
            <person name="Muzemil S."/>
            <person name="Studholme D.J."/>
        </authorList>
    </citation>
    <scope>NUCLEOTIDE SEQUENCE [LARGE SCALE GENOMIC DNA]</scope>
</reference>
<organism evidence="1 2">
    <name type="scientific">Ensete ventricosum</name>
    <name type="common">Abyssinian banana</name>
    <name type="synonym">Musa ensete</name>
    <dbReference type="NCBI Taxonomy" id="4639"/>
    <lineage>
        <taxon>Eukaryota</taxon>
        <taxon>Viridiplantae</taxon>
        <taxon>Streptophyta</taxon>
        <taxon>Embryophyta</taxon>
        <taxon>Tracheophyta</taxon>
        <taxon>Spermatophyta</taxon>
        <taxon>Magnoliopsida</taxon>
        <taxon>Liliopsida</taxon>
        <taxon>Zingiberales</taxon>
        <taxon>Musaceae</taxon>
        <taxon>Ensete</taxon>
    </lineage>
</organism>
<proteinExistence type="predicted"/>
<gene>
    <name evidence="1" type="ORF">B296_00005495</name>
</gene>
<accession>A0A427BAQ0</accession>
<dbReference type="Proteomes" id="UP000287651">
    <property type="component" value="Unassembled WGS sequence"/>
</dbReference>
<dbReference type="AlphaFoldDB" id="A0A427BAQ0"/>
<protein>
    <submittedName>
        <fullName evidence="1">Uncharacterized protein</fullName>
    </submittedName>
</protein>